<sequence>MPSALASQGVVGRSWDKLPTPPSSGGADDVTVPQKHTSRRVHLCSEAASRTDSLDEPTHSAKKRACRRPSHVLTPPSTRGRRMTEKLGLHAAAERHQERRTRHIRQCSDVSEDPSSLFDDMDLFSPSCSGRRAAKVRDTTPPPFLSAYESRPVRDTPHNPFVEGGPADVGFTGVNASNALLRAMARPARQPDTTVFVFRGQRVMYRDAESRHPAPLYESVPSPPRPCTLFPTKKQRTGMPTYAADRHALSEDEAPPMYSTRRRNLFADELANPHRRAQPLPAAGDDVDARWLASDAPADGASRSLYEIPAKNRELLARLERVDWDDDDDDDDDDGEDR</sequence>
<reference evidence="2 3" key="1">
    <citation type="submission" date="2023-03" db="EMBL/GenBank/DDBJ databases">
        <title>Mating type loci evolution in Malassezia.</title>
        <authorList>
            <person name="Coelho M.A."/>
        </authorList>
    </citation>
    <scope>NUCLEOTIDE SEQUENCE [LARGE SCALE GENOMIC DNA]</scope>
    <source>
        <strain evidence="2 3">CBS 13387</strain>
    </source>
</reference>
<keyword evidence="3" id="KW-1185">Reference proteome</keyword>
<evidence type="ECO:0000313" key="2">
    <source>
        <dbReference type="EMBL" id="WFD14244.1"/>
    </source>
</evidence>
<dbReference type="Proteomes" id="UP001217582">
    <property type="component" value="Chromosome 1"/>
</dbReference>
<evidence type="ECO:0000313" key="3">
    <source>
        <dbReference type="Proteomes" id="UP001217582"/>
    </source>
</evidence>
<feature type="compositionally biased region" description="Basic residues" evidence="1">
    <location>
        <begin position="60"/>
        <end position="70"/>
    </location>
</feature>
<protein>
    <submittedName>
        <fullName evidence="2">Uncharacterized protein</fullName>
    </submittedName>
</protein>
<accession>A0AAJ6CIP6</accession>
<organism evidence="2 3">
    <name type="scientific">Malassezia arunalokei</name>
    <dbReference type="NCBI Taxonomy" id="1514897"/>
    <lineage>
        <taxon>Eukaryota</taxon>
        <taxon>Fungi</taxon>
        <taxon>Dikarya</taxon>
        <taxon>Basidiomycota</taxon>
        <taxon>Ustilaginomycotina</taxon>
        <taxon>Malasseziomycetes</taxon>
        <taxon>Malasseziales</taxon>
        <taxon>Malasseziaceae</taxon>
        <taxon>Malassezia</taxon>
    </lineage>
</organism>
<feature type="region of interest" description="Disordered" evidence="1">
    <location>
        <begin position="1"/>
        <end position="83"/>
    </location>
</feature>
<dbReference type="EMBL" id="CP119916">
    <property type="protein sequence ID" value="WFD14244.1"/>
    <property type="molecule type" value="Genomic_DNA"/>
</dbReference>
<gene>
    <name evidence="2" type="ORF">MARU1_000245</name>
</gene>
<evidence type="ECO:0000256" key="1">
    <source>
        <dbReference type="SAM" id="MobiDB-lite"/>
    </source>
</evidence>
<proteinExistence type="predicted"/>
<dbReference type="AlphaFoldDB" id="A0AAJ6CIP6"/>
<name>A0AAJ6CIP6_9BASI</name>
<feature type="region of interest" description="Disordered" evidence="1">
    <location>
        <begin position="133"/>
        <end position="152"/>
    </location>
</feature>